<dbReference type="GO" id="GO:0004497">
    <property type="term" value="F:monooxygenase activity"/>
    <property type="evidence" value="ECO:0007669"/>
    <property type="project" value="UniProtKB-KW"/>
</dbReference>
<proteinExistence type="inferred from homology"/>
<evidence type="ECO:0000256" key="4">
    <source>
        <dbReference type="ARBA" id="ARBA00022617"/>
    </source>
</evidence>
<dbReference type="InterPro" id="IPR001128">
    <property type="entry name" value="Cyt_P450"/>
</dbReference>
<evidence type="ECO:0000313" key="10">
    <source>
        <dbReference type="Proteomes" id="UP000028045"/>
    </source>
</evidence>
<dbReference type="InterPro" id="IPR002401">
    <property type="entry name" value="Cyt_P450_E_grp-I"/>
</dbReference>
<dbReference type="InterPro" id="IPR017972">
    <property type="entry name" value="Cyt_P450_CS"/>
</dbReference>
<dbReference type="PANTHER" id="PTHR24305:SF166">
    <property type="entry name" value="CYTOCHROME P450 12A4, MITOCHONDRIAL-RELATED"/>
    <property type="match status" value="1"/>
</dbReference>
<protein>
    <submittedName>
        <fullName evidence="9">Uncharacterized protein</fullName>
    </submittedName>
</protein>
<dbReference type="InterPro" id="IPR036396">
    <property type="entry name" value="Cyt_P450_sf"/>
</dbReference>
<comment type="pathway">
    <text evidence="2">Mycotoxin biosynthesis.</text>
</comment>
<dbReference type="PANTHER" id="PTHR24305">
    <property type="entry name" value="CYTOCHROME P450"/>
    <property type="match status" value="1"/>
</dbReference>
<dbReference type="Gene3D" id="1.10.630.10">
    <property type="entry name" value="Cytochrome P450"/>
    <property type="match status" value="1"/>
</dbReference>
<dbReference type="OrthoDB" id="3934656at2759"/>
<evidence type="ECO:0000256" key="7">
    <source>
        <dbReference type="PIRSR" id="PIRSR602401-1"/>
    </source>
</evidence>
<dbReference type="FunFam" id="1.10.630.10:FF:000050">
    <property type="entry name" value="Cytochrome P450 monooxygenase"/>
    <property type="match status" value="1"/>
</dbReference>
<evidence type="ECO:0000256" key="3">
    <source>
        <dbReference type="ARBA" id="ARBA00010617"/>
    </source>
</evidence>
<evidence type="ECO:0000256" key="8">
    <source>
        <dbReference type="RuleBase" id="RU000461"/>
    </source>
</evidence>
<dbReference type="PROSITE" id="PS00086">
    <property type="entry name" value="CYTOCHROME_P450"/>
    <property type="match status" value="1"/>
</dbReference>
<comment type="cofactor">
    <cofactor evidence="1 7">
        <name>heme</name>
        <dbReference type="ChEBI" id="CHEBI:30413"/>
    </cofactor>
</comment>
<dbReference type="AlphaFoldDB" id="A0A084B2E1"/>
<dbReference type="EMBL" id="KL648207">
    <property type="protein sequence ID" value="KEY71720.1"/>
    <property type="molecule type" value="Genomic_DNA"/>
</dbReference>
<dbReference type="InterPro" id="IPR050121">
    <property type="entry name" value="Cytochrome_P450_monoxygenase"/>
</dbReference>
<sequence>MPFWSSLLSDVELPQISQTTYAVAGATVLVAVVGKLTYNYLHLSDIPGPFFARLTNLSRASWVASNRAHQIHIDLHKQHGDIVRFGPNMVSIADPREIPKIYKMHNPLVKSDYYHVILPRVDGEIMPSLFPTQDETLHRKMKRPIGGVYSMSNLTSFESLVDNTIEVFLGEINKRFVNHNKSMDWGLWLQFFAFDVIGEITFSKRLGFLERGIDVDHLMGSIWLWFNYTSVVGQMPWLDWLLAKNPLFGPIISMIPNPLINFTVARRKERADDVAAGKAVSDRDFLARFLEAAQKDPSLPPWSVKAWTISNVLAGSDTTAIFLRTIFKNLVENPATLATLRKELIEARERDELSPIVTWKESQKLPFLQAVVAESGRIHPPFGLHLERVVPKGGIEVLGKHLPENTVVGMNAWVVHRNKAVFGEDAEVWRPERWIEADAEHKKLMESCLLTFGAGHRTCLGKHISLLEIYKLVPTLLMQYDFEFTNPEKPWKVMNRWFVPQVDFHMHLTKRADAPAA</sequence>
<dbReference type="CDD" id="cd11060">
    <property type="entry name" value="CYP57A1-like"/>
    <property type="match status" value="1"/>
</dbReference>
<evidence type="ECO:0000256" key="1">
    <source>
        <dbReference type="ARBA" id="ARBA00001971"/>
    </source>
</evidence>
<dbReference type="GO" id="GO:0020037">
    <property type="term" value="F:heme binding"/>
    <property type="evidence" value="ECO:0007669"/>
    <property type="project" value="InterPro"/>
</dbReference>
<dbReference type="Pfam" id="PF00067">
    <property type="entry name" value="p450"/>
    <property type="match status" value="1"/>
</dbReference>
<accession>A0A084B2E1</accession>
<keyword evidence="4 7" id="KW-0349">Heme</keyword>
<dbReference type="GO" id="GO:0016705">
    <property type="term" value="F:oxidoreductase activity, acting on paired donors, with incorporation or reduction of molecular oxygen"/>
    <property type="evidence" value="ECO:0007669"/>
    <property type="project" value="InterPro"/>
</dbReference>
<dbReference type="GO" id="GO:0005506">
    <property type="term" value="F:iron ion binding"/>
    <property type="evidence" value="ECO:0007669"/>
    <property type="project" value="InterPro"/>
</dbReference>
<evidence type="ECO:0000256" key="2">
    <source>
        <dbReference type="ARBA" id="ARBA00004685"/>
    </source>
</evidence>
<keyword evidence="5 7" id="KW-0479">Metal-binding</keyword>
<keyword evidence="6 7" id="KW-0408">Iron</keyword>
<evidence type="ECO:0000256" key="5">
    <source>
        <dbReference type="ARBA" id="ARBA00022723"/>
    </source>
</evidence>
<feature type="binding site" description="axial binding residue" evidence="7">
    <location>
        <position position="459"/>
    </location>
    <ligand>
        <name>heme</name>
        <dbReference type="ChEBI" id="CHEBI:30413"/>
    </ligand>
    <ligandPart>
        <name>Fe</name>
        <dbReference type="ChEBI" id="CHEBI:18248"/>
    </ligandPart>
</feature>
<dbReference type="PRINTS" id="PR00463">
    <property type="entry name" value="EP450I"/>
</dbReference>
<dbReference type="SUPFAM" id="SSF48264">
    <property type="entry name" value="Cytochrome P450"/>
    <property type="match status" value="1"/>
</dbReference>
<evidence type="ECO:0000256" key="6">
    <source>
        <dbReference type="ARBA" id="ARBA00023004"/>
    </source>
</evidence>
<reference evidence="9 10" key="1">
    <citation type="journal article" date="2014" name="BMC Genomics">
        <title>Comparative genome sequencing reveals chemotype-specific gene clusters in the toxigenic black mold Stachybotrys.</title>
        <authorList>
            <person name="Semeiks J."/>
            <person name="Borek D."/>
            <person name="Otwinowski Z."/>
            <person name="Grishin N.V."/>
        </authorList>
    </citation>
    <scope>NUCLEOTIDE SEQUENCE [LARGE SCALE GENOMIC DNA]</scope>
    <source>
        <strain evidence="10">CBS 109288 / IBT 7711</strain>
    </source>
</reference>
<name>A0A084B2E1_STACB</name>
<keyword evidence="8" id="KW-0503">Monooxygenase</keyword>
<gene>
    <name evidence="9" type="ORF">S7711_02948</name>
</gene>
<evidence type="ECO:0000313" key="9">
    <source>
        <dbReference type="EMBL" id="KEY71720.1"/>
    </source>
</evidence>
<keyword evidence="8" id="KW-0560">Oxidoreductase</keyword>
<dbReference type="Proteomes" id="UP000028045">
    <property type="component" value="Unassembled WGS sequence"/>
</dbReference>
<dbReference type="HOGENOM" id="CLU_001570_14_0_1"/>
<dbReference type="PRINTS" id="PR00385">
    <property type="entry name" value="P450"/>
</dbReference>
<organism evidence="9 10">
    <name type="scientific">Stachybotrys chartarum (strain CBS 109288 / IBT 7711)</name>
    <name type="common">Toxic black mold</name>
    <name type="synonym">Stilbospora chartarum</name>
    <dbReference type="NCBI Taxonomy" id="1280523"/>
    <lineage>
        <taxon>Eukaryota</taxon>
        <taxon>Fungi</taxon>
        <taxon>Dikarya</taxon>
        <taxon>Ascomycota</taxon>
        <taxon>Pezizomycotina</taxon>
        <taxon>Sordariomycetes</taxon>
        <taxon>Hypocreomycetidae</taxon>
        <taxon>Hypocreales</taxon>
        <taxon>Stachybotryaceae</taxon>
        <taxon>Stachybotrys</taxon>
    </lineage>
</organism>
<keyword evidence="10" id="KW-1185">Reference proteome</keyword>
<comment type="similarity">
    <text evidence="3 8">Belongs to the cytochrome P450 family.</text>
</comment>